<dbReference type="GO" id="GO:0005737">
    <property type="term" value="C:cytoplasm"/>
    <property type="evidence" value="ECO:0007669"/>
    <property type="project" value="TreeGrafter"/>
</dbReference>
<name>A0A6P8FQB7_CLUHA</name>
<reference evidence="4 5" key="1">
    <citation type="submission" date="2025-04" db="UniProtKB">
        <authorList>
            <consortium name="RefSeq"/>
        </authorList>
    </citation>
    <scope>IDENTIFICATION</scope>
</reference>
<evidence type="ECO:0000256" key="2">
    <source>
        <dbReference type="SAM" id="MobiDB-lite"/>
    </source>
</evidence>
<comment type="similarity">
    <text evidence="1">Belongs to the dynein light chain Tctex-type family.</text>
</comment>
<dbReference type="GO" id="GO:0007018">
    <property type="term" value="P:microtubule-based movement"/>
    <property type="evidence" value="ECO:0007669"/>
    <property type="project" value="TreeGrafter"/>
</dbReference>
<dbReference type="PANTHER" id="PTHR21255:SF61">
    <property type="entry name" value="TCTEX1 DOMAIN CONTAINING 1"/>
    <property type="match status" value="1"/>
</dbReference>
<dbReference type="InterPro" id="IPR038586">
    <property type="entry name" value="Tctex-1-like_sf"/>
</dbReference>
<dbReference type="KEGG" id="char:116222042"/>
<evidence type="ECO:0000256" key="1">
    <source>
        <dbReference type="ARBA" id="ARBA00005361"/>
    </source>
</evidence>
<sequence>MDGSNQARKVSRITLKETVKGNKEDRDTHALTEGSLSVPLLTRRISRQVQPQSQDRGLISLKGLLTAQRFSKGLKERAAQKLAAKRGSKGPARKPIPIINDQVPTSCAQPKERFPTAHVTQLVQDFLASRLEGVCYGAGLSAGSLVLALSRELSGLVRTVCPPRYRLVCIVNLGPAGQEGLMLASRCLWDAHADTCISHTTLTAQVFCTATVFAVYNE</sequence>
<feature type="compositionally biased region" description="Basic and acidic residues" evidence="2">
    <location>
        <begin position="14"/>
        <end position="30"/>
    </location>
</feature>
<evidence type="ECO:0000313" key="5">
    <source>
        <dbReference type="RefSeq" id="XP_031430343.1"/>
    </source>
</evidence>
<dbReference type="Proteomes" id="UP000515152">
    <property type="component" value="Chromosome 10"/>
</dbReference>
<feature type="region of interest" description="Disordered" evidence="2">
    <location>
        <begin position="82"/>
        <end position="102"/>
    </location>
</feature>
<evidence type="ECO:0000313" key="3">
    <source>
        <dbReference type="Proteomes" id="UP000515152"/>
    </source>
</evidence>
<dbReference type="RefSeq" id="XP_031430342.1">
    <property type="nucleotide sequence ID" value="XM_031574482.1"/>
</dbReference>
<dbReference type="RefSeq" id="XP_031430343.1">
    <property type="nucleotide sequence ID" value="XM_031574483.1"/>
</dbReference>
<dbReference type="Gene3D" id="3.30.1140.40">
    <property type="entry name" value="Tctex-1"/>
    <property type="match status" value="1"/>
</dbReference>
<dbReference type="PANTHER" id="PTHR21255">
    <property type="entry name" value="T-COMPLEX-ASSOCIATED-TESTIS-EXPRESSED 1/ DYNEIN LIGHT CHAIN"/>
    <property type="match status" value="1"/>
</dbReference>
<gene>
    <name evidence="4 5" type="primary">LOC116222042</name>
</gene>
<dbReference type="GeneID" id="116222042"/>
<dbReference type="Pfam" id="PF03645">
    <property type="entry name" value="Tctex-1"/>
    <property type="match status" value="1"/>
</dbReference>
<dbReference type="AlphaFoldDB" id="A0A6P8FQB7"/>
<proteinExistence type="inferred from homology"/>
<evidence type="ECO:0000313" key="4">
    <source>
        <dbReference type="RefSeq" id="XP_031430342.1"/>
    </source>
</evidence>
<accession>A0A6P8FQB7</accession>
<protein>
    <submittedName>
        <fullName evidence="4 5">Dynein light chain Tctex-type 4</fullName>
    </submittedName>
</protein>
<dbReference type="GO" id="GO:0045505">
    <property type="term" value="F:dynein intermediate chain binding"/>
    <property type="evidence" value="ECO:0007669"/>
    <property type="project" value="TreeGrafter"/>
</dbReference>
<organism evidence="3 5">
    <name type="scientific">Clupea harengus</name>
    <name type="common">Atlantic herring</name>
    <dbReference type="NCBI Taxonomy" id="7950"/>
    <lineage>
        <taxon>Eukaryota</taxon>
        <taxon>Metazoa</taxon>
        <taxon>Chordata</taxon>
        <taxon>Craniata</taxon>
        <taxon>Vertebrata</taxon>
        <taxon>Euteleostomi</taxon>
        <taxon>Actinopterygii</taxon>
        <taxon>Neopterygii</taxon>
        <taxon>Teleostei</taxon>
        <taxon>Clupei</taxon>
        <taxon>Clupeiformes</taxon>
        <taxon>Clupeoidei</taxon>
        <taxon>Clupeidae</taxon>
        <taxon>Clupea</taxon>
    </lineage>
</organism>
<feature type="region of interest" description="Disordered" evidence="2">
    <location>
        <begin position="1"/>
        <end position="31"/>
    </location>
</feature>
<dbReference type="InterPro" id="IPR005334">
    <property type="entry name" value="Tctex-1-like"/>
</dbReference>
<keyword evidence="3" id="KW-1185">Reference proteome</keyword>
<dbReference type="GO" id="GO:0005868">
    <property type="term" value="C:cytoplasmic dynein complex"/>
    <property type="evidence" value="ECO:0007669"/>
    <property type="project" value="TreeGrafter"/>
</dbReference>
<dbReference type="OrthoDB" id="10260741at2759"/>
<feature type="compositionally biased region" description="Basic residues" evidence="2">
    <location>
        <begin position="83"/>
        <end position="92"/>
    </location>
</feature>